<dbReference type="Proteomes" id="UP000541185">
    <property type="component" value="Unassembled WGS sequence"/>
</dbReference>
<comment type="similarity">
    <text evidence="1">Belongs to the UPF0065 (bug) family.</text>
</comment>
<dbReference type="SUPFAM" id="SSF53850">
    <property type="entry name" value="Periplasmic binding protein-like II"/>
    <property type="match status" value="1"/>
</dbReference>
<accession>A0A848HHR1</accession>
<sequence>MMQKSRRAVLVAAALAACACMAGAQTANWPGKPIKFIVPVPPGGAADAMARLIADHLTGKLGQAVVVDNRAGAGSSIGMDVVAKAAPDGYTIGLGNVAANAINPAVRPQGYPFEPVKAFAPISLVGVTPLILVVNAEKVPARTVPEFISYLKSSGGKTPYGSSGAGSSLHVGMELFLQMTGTRAIHVPYKGSAPMETDLMGGQVLASMDAAATSWPQVQAGKLRALGISTKERAFFAPDVPPIADTVPGFEIKPWHGVVAPAGTPPAIVKRLSDEIQAYLRTPAAEQRLRDLGVVRVGSSAPEFAKVMDDEYEFYKKLVKQAGIHAE</sequence>
<dbReference type="Gene3D" id="3.40.190.150">
    <property type="entry name" value="Bordetella uptake gene, domain 1"/>
    <property type="match status" value="1"/>
</dbReference>
<feature type="signal peptide" evidence="2">
    <location>
        <begin position="1"/>
        <end position="24"/>
    </location>
</feature>
<proteinExistence type="inferred from homology"/>
<dbReference type="PANTHER" id="PTHR42928">
    <property type="entry name" value="TRICARBOXYLATE-BINDING PROTEIN"/>
    <property type="match status" value="1"/>
</dbReference>
<dbReference type="PIRSF" id="PIRSF017082">
    <property type="entry name" value="YflP"/>
    <property type="match status" value="1"/>
</dbReference>
<feature type="chain" id="PRO_5032428626" evidence="2">
    <location>
        <begin position="25"/>
        <end position="327"/>
    </location>
</feature>
<evidence type="ECO:0000256" key="2">
    <source>
        <dbReference type="SAM" id="SignalP"/>
    </source>
</evidence>
<name>A0A848HHR1_9BURK</name>
<dbReference type="PANTHER" id="PTHR42928:SF5">
    <property type="entry name" value="BLR1237 PROTEIN"/>
    <property type="match status" value="1"/>
</dbReference>
<dbReference type="RefSeq" id="WP_169421512.1">
    <property type="nucleotide sequence ID" value="NZ_JABBFX010000003.1"/>
</dbReference>
<dbReference type="EMBL" id="JABBFX010000003">
    <property type="protein sequence ID" value="NML47228.1"/>
    <property type="molecule type" value="Genomic_DNA"/>
</dbReference>
<dbReference type="Pfam" id="PF03401">
    <property type="entry name" value="TctC"/>
    <property type="match status" value="1"/>
</dbReference>
<gene>
    <name evidence="3" type="ORF">HHL11_26005</name>
</gene>
<dbReference type="Gene3D" id="3.40.190.10">
    <property type="entry name" value="Periplasmic binding protein-like II"/>
    <property type="match status" value="1"/>
</dbReference>
<dbReference type="InterPro" id="IPR042100">
    <property type="entry name" value="Bug_dom1"/>
</dbReference>
<evidence type="ECO:0000313" key="4">
    <source>
        <dbReference type="Proteomes" id="UP000541185"/>
    </source>
</evidence>
<dbReference type="AlphaFoldDB" id="A0A848HHR1"/>
<dbReference type="CDD" id="cd13578">
    <property type="entry name" value="PBP2_Bug27"/>
    <property type="match status" value="1"/>
</dbReference>
<dbReference type="PROSITE" id="PS51257">
    <property type="entry name" value="PROKAR_LIPOPROTEIN"/>
    <property type="match status" value="1"/>
</dbReference>
<reference evidence="3 4" key="1">
    <citation type="submission" date="2020-04" db="EMBL/GenBank/DDBJ databases">
        <title>Ramlibacter sp. G-1-2-2 isolated from soil.</title>
        <authorList>
            <person name="Dahal R.H."/>
        </authorList>
    </citation>
    <scope>NUCLEOTIDE SEQUENCE [LARGE SCALE GENOMIC DNA]</scope>
    <source>
        <strain evidence="3 4">G-1-2-2</strain>
    </source>
</reference>
<protein>
    <submittedName>
        <fullName evidence="3">Tripartite tricarboxylate transporter substrate binding protein</fullName>
    </submittedName>
</protein>
<evidence type="ECO:0000256" key="1">
    <source>
        <dbReference type="ARBA" id="ARBA00006987"/>
    </source>
</evidence>
<evidence type="ECO:0000313" key="3">
    <source>
        <dbReference type="EMBL" id="NML47228.1"/>
    </source>
</evidence>
<organism evidence="3 4">
    <name type="scientific">Ramlibacter agri</name>
    <dbReference type="NCBI Taxonomy" id="2728837"/>
    <lineage>
        <taxon>Bacteria</taxon>
        <taxon>Pseudomonadati</taxon>
        <taxon>Pseudomonadota</taxon>
        <taxon>Betaproteobacteria</taxon>
        <taxon>Burkholderiales</taxon>
        <taxon>Comamonadaceae</taxon>
        <taxon>Ramlibacter</taxon>
    </lineage>
</organism>
<keyword evidence="2" id="KW-0732">Signal</keyword>
<dbReference type="InterPro" id="IPR005064">
    <property type="entry name" value="BUG"/>
</dbReference>
<comment type="caution">
    <text evidence="3">The sequence shown here is derived from an EMBL/GenBank/DDBJ whole genome shotgun (WGS) entry which is preliminary data.</text>
</comment>
<keyword evidence="4" id="KW-1185">Reference proteome</keyword>